<keyword evidence="4" id="KW-1185">Reference proteome</keyword>
<name>A0A8H6YHP1_9AGAR</name>
<evidence type="ECO:0000259" key="2">
    <source>
        <dbReference type="Pfam" id="PF10645"/>
    </source>
</evidence>
<comment type="caution">
    <text evidence="3">The sequence shown here is derived from an EMBL/GenBank/DDBJ whole genome shotgun (WGS) entry which is preliminary data.</text>
</comment>
<keyword evidence="1" id="KW-0732">Signal</keyword>
<feature type="chain" id="PRO_5034576219" description="Endo-1,3(4)-beta-glucanase 1 carbohydrate binding domain-containing protein" evidence="1">
    <location>
        <begin position="25"/>
        <end position="189"/>
    </location>
</feature>
<accession>A0A8H6YHP1</accession>
<dbReference type="InterPro" id="IPR018909">
    <property type="entry name" value="Eng1_septum"/>
</dbReference>
<protein>
    <recommendedName>
        <fullName evidence="2">Endo-1,3(4)-beta-glucanase 1 carbohydrate binding domain-containing protein</fullName>
    </recommendedName>
</protein>
<proteinExistence type="predicted"/>
<dbReference type="OrthoDB" id="3000963at2759"/>
<dbReference type="Proteomes" id="UP000623467">
    <property type="component" value="Unassembled WGS sequence"/>
</dbReference>
<dbReference type="GO" id="GO:0030246">
    <property type="term" value="F:carbohydrate binding"/>
    <property type="evidence" value="ECO:0007669"/>
    <property type="project" value="InterPro"/>
</dbReference>
<feature type="signal peptide" evidence="1">
    <location>
        <begin position="1"/>
        <end position="24"/>
    </location>
</feature>
<evidence type="ECO:0000313" key="4">
    <source>
        <dbReference type="Proteomes" id="UP000623467"/>
    </source>
</evidence>
<dbReference type="Pfam" id="PF10645">
    <property type="entry name" value="Carb_bind"/>
    <property type="match status" value="2"/>
</dbReference>
<feature type="domain" description="Endo-1,3(4)-beta-glucanase 1 carbohydrate binding" evidence="2">
    <location>
        <begin position="89"/>
        <end position="133"/>
    </location>
</feature>
<gene>
    <name evidence="3" type="ORF">MSAN_01213700</name>
</gene>
<dbReference type="EMBL" id="JACAZH010000009">
    <property type="protein sequence ID" value="KAF7358747.1"/>
    <property type="molecule type" value="Genomic_DNA"/>
</dbReference>
<reference evidence="3" key="1">
    <citation type="submission" date="2020-05" db="EMBL/GenBank/DDBJ databases">
        <title>Mycena genomes resolve the evolution of fungal bioluminescence.</title>
        <authorList>
            <person name="Tsai I.J."/>
        </authorList>
    </citation>
    <scope>NUCLEOTIDE SEQUENCE</scope>
    <source>
        <strain evidence="3">160909Yilan</strain>
    </source>
</reference>
<organism evidence="3 4">
    <name type="scientific">Mycena sanguinolenta</name>
    <dbReference type="NCBI Taxonomy" id="230812"/>
    <lineage>
        <taxon>Eukaryota</taxon>
        <taxon>Fungi</taxon>
        <taxon>Dikarya</taxon>
        <taxon>Basidiomycota</taxon>
        <taxon>Agaricomycotina</taxon>
        <taxon>Agaricomycetes</taxon>
        <taxon>Agaricomycetidae</taxon>
        <taxon>Agaricales</taxon>
        <taxon>Marasmiineae</taxon>
        <taxon>Mycenaceae</taxon>
        <taxon>Mycena</taxon>
    </lineage>
</organism>
<evidence type="ECO:0000256" key="1">
    <source>
        <dbReference type="SAM" id="SignalP"/>
    </source>
</evidence>
<dbReference type="AlphaFoldDB" id="A0A8H6YHP1"/>
<feature type="domain" description="Endo-1,3(4)-beta-glucanase 1 carbohydrate binding" evidence="2">
    <location>
        <begin position="30"/>
        <end position="77"/>
    </location>
</feature>
<evidence type="ECO:0000313" key="3">
    <source>
        <dbReference type="EMBL" id="KAF7358747.1"/>
    </source>
</evidence>
<sequence>MRQNKMARGISLAVTALFALRVSAEELLACGLSNYYPSQYTCFDDDFLCPIINGVTYIQCGKACYTNSQYSCSNGVLKPYNPKAVVLESCGVNQYDPSKYVCIDSGFLCPIINGQATLKCDETCYNPKQYGCNLDMIYPLGTSPPTCVPEYGDDEICNDEGCFVLPCCKGLISVADKCRDPCQLAPQSC</sequence>